<accession>H1DCS7</accession>
<keyword evidence="2" id="KW-1185">Reference proteome</keyword>
<dbReference type="HOGENOM" id="CLU_2554941_0_0_10"/>
<comment type="caution">
    <text evidence="1">The sequence shown here is derived from an EMBL/GenBank/DDBJ whole genome shotgun (WGS) entry which is preliminary data.</text>
</comment>
<evidence type="ECO:0000313" key="2">
    <source>
        <dbReference type="Proteomes" id="UP000004892"/>
    </source>
</evidence>
<proteinExistence type="predicted"/>
<gene>
    <name evidence="1" type="ORF">HMPREF9449_00134</name>
</gene>
<reference evidence="1 2" key="1">
    <citation type="submission" date="2012-01" db="EMBL/GenBank/DDBJ databases">
        <title>The Genome Sequence of Odoribacter laneus YIT 12061.</title>
        <authorList>
            <consortium name="The Broad Institute Genome Sequencing Platform"/>
            <person name="Earl A."/>
            <person name="Ward D."/>
            <person name="Feldgarden M."/>
            <person name="Gevers D."/>
            <person name="Morotomi M."/>
            <person name="Young S.K."/>
            <person name="Zeng Q."/>
            <person name="Gargeya S."/>
            <person name="Fitzgerald M."/>
            <person name="Haas B."/>
            <person name="Abouelleil A."/>
            <person name="Alvarado L."/>
            <person name="Arachchi H.M."/>
            <person name="Berlin A."/>
            <person name="Chapman S.B."/>
            <person name="Gearin G."/>
            <person name="Goldberg J."/>
            <person name="Griggs A."/>
            <person name="Gujja S."/>
            <person name="Hansen M."/>
            <person name="Heiman D."/>
            <person name="Howarth C."/>
            <person name="Larimer J."/>
            <person name="Lui A."/>
            <person name="MacDonald P.J.P."/>
            <person name="McCowen C."/>
            <person name="Montmayeur A."/>
            <person name="Murphy C."/>
            <person name="Neiman D."/>
            <person name="Pearson M."/>
            <person name="Priest M."/>
            <person name="Roberts A."/>
            <person name="Saif S."/>
            <person name="Shea T."/>
            <person name="Sisk P."/>
            <person name="Stolte C."/>
            <person name="Sykes S."/>
            <person name="Wortman J."/>
            <person name="Nusbaum C."/>
            <person name="Birren B."/>
        </authorList>
    </citation>
    <scope>NUCLEOTIDE SEQUENCE [LARGE SCALE GENOMIC DNA]</scope>
    <source>
        <strain evidence="1 2">YIT 12061</strain>
    </source>
</reference>
<dbReference type="Proteomes" id="UP000004892">
    <property type="component" value="Unassembled WGS sequence"/>
</dbReference>
<evidence type="ECO:0000313" key="1">
    <source>
        <dbReference type="EMBL" id="EHP51132.1"/>
    </source>
</evidence>
<name>H1DCS7_9BACT</name>
<organism evidence="1 2">
    <name type="scientific">Odoribacter laneus YIT 12061</name>
    <dbReference type="NCBI Taxonomy" id="742817"/>
    <lineage>
        <taxon>Bacteria</taxon>
        <taxon>Pseudomonadati</taxon>
        <taxon>Bacteroidota</taxon>
        <taxon>Bacteroidia</taxon>
        <taxon>Bacteroidales</taxon>
        <taxon>Odoribacteraceae</taxon>
        <taxon>Odoribacter</taxon>
    </lineage>
</organism>
<dbReference type="EMBL" id="ADMC01000001">
    <property type="protein sequence ID" value="EHP51132.1"/>
    <property type="molecule type" value="Genomic_DNA"/>
</dbReference>
<dbReference type="AlphaFoldDB" id="H1DCS7"/>
<protein>
    <submittedName>
        <fullName evidence="1">Uncharacterized protein</fullName>
    </submittedName>
</protein>
<sequence length="82" mass="9802">MLINETDKKRELNQDGESLSLKSEDRYRMPSNQGYAIDWFIKKNLYPIFFSCFLSVTVKFPDKEQFLPGFRYVFLSHRKVSL</sequence>